<reference evidence="1" key="1">
    <citation type="journal article" date="2019" name="bioRxiv">
        <title>The Genome of the Zebra Mussel, Dreissena polymorpha: A Resource for Invasive Species Research.</title>
        <authorList>
            <person name="McCartney M.A."/>
            <person name="Auch B."/>
            <person name="Kono T."/>
            <person name="Mallez S."/>
            <person name="Zhang Y."/>
            <person name="Obille A."/>
            <person name="Becker A."/>
            <person name="Abrahante J.E."/>
            <person name="Garbe J."/>
            <person name="Badalamenti J.P."/>
            <person name="Herman A."/>
            <person name="Mangelson H."/>
            <person name="Liachko I."/>
            <person name="Sullivan S."/>
            <person name="Sone E.D."/>
            <person name="Koren S."/>
            <person name="Silverstein K.A.T."/>
            <person name="Beckman K.B."/>
            <person name="Gohl D.M."/>
        </authorList>
    </citation>
    <scope>NUCLEOTIDE SEQUENCE</scope>
    <source>
        <strain evidence="1">Duluth1</strain>
        <tissue evidence="1">Whole animal</tissue>
    </source>
</reference>
<dbReference type="EMBL" id="JAIWYP010000006">
    <property type="protein sequence ID" value="KAH3805075.1"/>
    <property type="molecule type" value="Genomic_DNA"/>
</dbReference>
<comment type="caution">
    <text evidence="1">The sequence shown here is derived from an EMBL/GenBank/DDBJ whole genome shotgun (WGS) entry which is preliminary data.</text>
</comment>
<dbReference type="AlphaFoldDB" id="A0A9D4FU51"/>
<name>A0A9D4FU51_DREPO</name>
<dbReference type="Proteomes" id="UP000828390">
    <property type="component" value="Unassembled WGS sequence"/>
</dbReference>
<sequence>MKKTVNGHQDSISIGGKPISNLRFADDTYFMGGTSSEPQDLTNRLYDRTGAYGMQK</sequence>
<gene>
    <name evidence="1" type="ORF">DPMN_133372</name>
</gene>
<keyword evidence="2" id="KW-1185">Reference proteome</keyword>
<accession>A0A9D4FU51</accession>
<evidence type="ECO:0000313" key="2">
    <source>
        <dbReference type="Proteomes" id="UP000828390"/>
    </source>
</evidence>
<evidence type="ECO:0000313" key="1">
    <source>
        <dbReference type="EMBL" id="KAH3805075.1"/>
    </source>
</evidence>
<organism evidence="1 2">
    <name type="scientific">Dreissena polymorpha</name>
    <name type="common">Zebra mussel</name>
    <name type="synonym">Mytilus polymorpha</name>
    <dbReference type="NCBI Taxonomy" id="45954"/>
    <lineage>
        <taxon>Eukaryota</taxon>
        <taxon>Metazoa</taxon>
        <taxon>Spiralia</taxon>
        <taxon>Lophotrochozoa</taxon>
        <taxon>Mollusca</taxon>
        <taxon>Bivalvia</taxon>
        <taxon>Autobranchia</taxon>
        <taxon>Heteroconchia</taxon>
        <taxon>Euheterodonta</taxon>
        <taxon>Imparidentia</taxon>
        <taxon>Neoheterodontei</taxon>
        <taxon>Myida</taxon>
        <taxon>Dreissenoidea</taxon>
        <taxon>Dreissenidae</taxon>
        <taxon>Dreissena</taxon>
    </lineage>
</organism>
<proteinExistence type="predicted"/>
<reference evidence="1" key="2">
    <citation type="submission" date="2020-11" db="EMBL/GenBank/DDBJ databases">
        <authorList>
            <person name="McCartney M.A."/>
            <person name="Auch B."/>
            <person name="Kono T."/>
            <person name="Mallez S."/>
            <person name="Becker A."/>
            <person name="Gohl D.M."/>
            <person name="Silverstein K.A.T."/>
            <person name="Koren S."/>
            <person name="Bechman K.B."/>
            <person name="Herman A."/>
            <person name="Abrahante J.E."/>
            <person name="Garbe J."/>
        </authorList>
    </citation>
    <scope>NUCLEOTIDE SEQUENCE</scope>
    <source>
        <strain evidence="1">Duluth1</strain>
        <tissue evidence="1">Whole animal</tissue>
    </source>
</reference>
<protein>
    <submittedName>
        <fullName evidence="1">Uncharacterized protein</fullName>
    </submittedName>
</protein>